<protein>
    <submittedName>
        <fullName evidence="2">Uncharacterized protein</fullName>
    </submittedName>
</protein>
<name>A0ABW8GPU7_9PROT</name>
<reference evidence="2 3" key="1">
    <citation type="submission" date="2024-11" db="EMBL/GenBank/DDBJ databases">
        <authorList>
            <person name="Kaparullina E.N."/>
            <person name="Delegan Y.A."/>
            <person name="Doronina N.V."/>
        </authorList>
    </citation>
    <scope>NUCLEOTIDE SEQUENCE [LARGE SCALE GENOMIC DNA]</scope>
    <source>
        <strain evidence="2 3">7sh_L</strain>
    </source>
</reference>
<comment type="caution">
    <text evidence="2">The sequence shown here is derived from an EMBL/GenBank/DDBJ whole genome shotgun (WGS) entry which is preliminary data.</text>
</comment>
<proteinExistence type="predicted"/>
<sequence>MAAWASSPGRTRVSALADSPQGLPWSGAIRSAQQREAMYYPLQRPW</sequence>
<feature type="region of interest" description="Disordered" evidence="1">
    <location>
        <begin position="1"/>
        <end position="26"/>
    </location>
</feature>
<evidence type="ECO:0000313" key="3">
    <source>
        <dbReference type="Proteomes" id="UP001617669"/>
    </source>
</evidence>
<evidence type="ECO:0000313" key="2">
    <source>
        <dbReference type="EMBL" id="MFJ5445985.1"/>
    </source>
</evidence>
<evidence type="ECO:0000256" key="1">
    <source>
        <dbReference type="SAM" id="MobiDB-lite"/>
    </source>
</evidence>
<keyword evidence="3" id="KW-1185">Reference proteome</keyword>
<dbReference type="EMBL" id="JBIWXY010000001">
    <property type="protein sequence ID" value="MFJ5445985.1"/>
    <property type="molecule type" value="Genomic_DNA"/>
</dbReference>
<gene>
    <name evidence="2" type="ORF">ACIKP9_07055</name>
</gene>
<organism evidence="2 3">
    <name type="scientific">Methylobacillus methanolivorans</name>
    <dbReference type="NCBI Taxonomy" id="1848927"/>
    <lineage>
        <taxon>Bacteria</taxon>
        <taxon>Pseudomonadati</taxon>
        <taxon>Pseudomonadota</taxon>
        <taxon>Betaproteobacteria</taxon>
        <taxon>Nitrosomonadales</taxon>
        <taxon>Methylophilaceae</taxon>
        <taxon>Methylobacillus</taxon>
    </lineage>
</organism>
<accession>A0ABW8GPU7</accession>
<dbReference type="Proteomes" id="UP001617669">
    <property type="component" value="Unassembled WGS sequence"/>
</dbReference>
<dbReference type="RefSeq" id="WP_400880986.1">
    <property type="nucleotide sequence ID" value="NZ_JBIWXY010000001.1"/>
</dbReference>